<reference evidence="8" key="1">
    <citation type="journal article" date="2019" name="Int. J. Syst. Evol. Microbiol.">
        <title>The Global Catalogue of Microorganisms (GCM) 10K type strain sequencing project: providing services to taxonomists for standard genome sequencing and annotation.</title>
        <authorList>
            <consortium name="The Broad Institute Genomics Platform"/>
            <consortium name="The Broad Institute Genome Sequencing Center for Infectious Disease"/>
            <person name="Wu L."/>
            <person name="Ma J."/>
        </authorList>
    </citation>
    <scope>NUCLEOTIDE SEQUENCE [LARGE SCALE GENOMIC DNA]</scope>
    <source>
        <strain evidence="8">CCUG 55608</strain>
    </source>
</reference>
<sequence>MTRRFIKQSLVALSIICASNAPGQAQTKKATSAPGKVRPNIILIMVDDMGYSDLGSYGSEIQTPNLDRLASEGLRLREFYNNAICAPTRASLITGQYPHKAGIGYFNVNLGLPAYQGYLNKESLTFGEVLKGAGYSTLLSGKWHVGNDSLVWPKQRGFDRFYGILGGGSNYFDAGPMPTGRNSPVVILEGNQRQHPKPNSYYFTDEITSHALTYLDEQSKEAKPNAARPFFLYLAYTAPHWPLQALPEDIAKYRGKYDAGWDNIRKQRLDRQVKLGIITQKQADAAAVRDADIPDWDALTYDEKTLWKAKMEVYAAMLDRADQGVGKILTKLKELKQYENTLIIFISDNGAPAEDVAHWGPKAGRNSGPVGTAGSFESQGKNWSYVSNAPFRSFKAFSYEGGISSPFIAWFPGKIKPGRLEKGTGHLIDIAPTLYEVAGAAYPTTHGGTTTNPLPGVSLVNLLFNEKPLDEQRPLFWEWAGNRAVRRGKWKLVSIYPSYQWELYDLDTDRGETKNVAAQNPNVVDALSLLYFDWAKRTDVVDYAKIKPQQPLLPTPRKPSVGSRNF</sequence>
<dbReference type="PROSITE" id="PS00149">
    <property type="entry name" value="SULFATASE_2"/>
    <property type="match status" value="1"/>
</dbReference>
<dbReference type="Proteomes" id="UP001597116">
    <property type="component" value="Unassembled WGS sequence"/>
</dbReference>
<feature type="chain" id="PRO_5046793575" evidence="5">
    <location>
        <begin position="24"/>
        <end position="566"/>
    </location>
</feature>
<dbReference type="PANTHER" id="PTHR42693">
    <property type="entry name" value="ARYLSULFATASE FAMILY MEMBER"/>
    <property type="match status" value="1"/>
</dbReference>
<feature type="domain" description="Sulfatase N-terminal" evidence="6">
    <location>
        <begin position="39"/>
        <end position="440"/>
    </location>
</feature>
<accession>A0ABW3Q6D4</accession>
<dbReference type="InterPro" id="IPR024607">
    <property type="entry name" value="Sulfatase_CS"/>
</dbReference>
<dbReference type="InterPro" id="IPR050738">
    <property type="entry name" value="Sulfatase"/>
</dbReference>
<dbReference type="PANTHER" id="PTHR42693:SF53">
    <property type="entry name" value="ENDO-4-O-SULFATASE"/>
    <property type="match status" value="1"/>
</dbReference>
<dbReference type="Pfam" id="PF00884">
    <property type="entry name" value="Sulfatase"/>
    <property type="match status" value="1"/>
</dbReference>
<dbReference type="InterPro" id="IPR000917">
    <property type="entry name" value="Sulfatase_N"/>
</dbReference>
<dbReference type="PROSITE" id="PS00523">
    <property type="entry name" value="SULFATASE_1"/>
    <property type="match status" value="1"/>
</dbReference>
<comment type="similarity">
    <text evidence="1">Belongs to the sulfatase family.</text>
</comment>
<keyword evidence="8" id="KW-1185">Reference proteome</keyword>
<dbReference type="EMBL" id="JBHTLP010000008">
    <property type="protein sequence ID" value="MFD1142194.1"/>
    <property type="molecule type" value="Genomic_DNA"/>
</dbReference>
<dbReference type="CDD" id="cd16025">
    <property type="entry name" value="PAS_like"/>
    <property type="match status" value="1"/>
</dbReference>
<dbReference type="Gene3D" id="3.40.720.10">
    <property type="entry name" value="Alkaline Phosphatase, subunit A"/>
    <property type="match status" value="1"/>
</dbReference>
<protein>
    <submittedName>
        <fullName evidence="7">Arylsulfatase</fullName>
        <ecNumber evidence="7">3.1.6.-</ecNumber>
    </submittedName>
</protein>
<evidence type="ECO:0000259" key="6">
    <source>
        <dbReference type="Pfam" id="PF00884"/>
    </source>
</evidence>
<dbReference type="SUPFAM" id="SSF53649">
    <property type="entry name" value="Alkaline phosphatase-like"/>
    <property type="match status" value="1"/>
</dbReference>
<organism evidence="7 8">
    <name type="scientific">Larkinella insperata</name>
    <dbReference type="NCBI Taxonomy" id="332158"/>
    <lineage>
        <taxon>Bacteria</taxon>
        <taxon>Pseudomonadati</taxon>
        <taxon>Bacteroidota</taxon>
        <taxon>Cytophagia</taxon>
        <taxon>Cytophagales</taxon>
        <taxon>Spirosomataceae</taxon>
        <taxon>Larkinella</taxon>
    </lineage>
</organism>
<keyword evidence="3 7" id="KW-0378">Hydrolase</keyword>
<dbReference type="InterPro" id="IPR017850">
    <property type="entry name" value="Alkaline_phosphatase_core_sf"/>
</dbReference>
<dbReference type="RefSeq" id="WP_265992693.1">
    <property type="nucleotide sequence ID" value="NZ_CP110973.1"/>
</dbReference>
<evidence type="ECO:0000256" key="3">
    <source>
        <dbReference type="ARBA" id="ARBA00022801"/>
    </source>
</evidence>
<evidence type="ECO:0000313" key="7">
    <source>
        <dbReference type="EMBL" id="MFD1142194.1"/>
    </source>
</evidence>
<dbReference type="EC" id="3.1.6.-" evidence="7"/>
<dbReference type="Gene3D" id="3.30.1120.10">
    <property type="match status" value="1"/>
</dbReference>
<evidence type="ECO:0000256" key="1">
    <source>
        <dbReference type="ARBA" id="ARBA00008779"/>
    </source>
</evidence>
<gene>
    <name evidence="7" type="ORF">ACFQ4C_13795</name>
</gene>
<keyword evidence="5" id="KW-0732">Signal</keyword>
<keyword evidence="2" id="KW-0479">Metal-binding</keyword>
<evidence type="ECO:0000256" key="5">
    <source>
        <dbReference type="SAM" id="SignalP"/>
    </source>
</evidence>
<keyword evidence="4" id="KW-0106">Calcium</keyword>
<comment type="caution">
    <text evidence="7">The sequence shown here is derived from an EMBL/GenBank/DDBJ whole genome shotgun (WGS) entry which is preliminary data.</text>
</comment>
<name>A0ABW3Q6D4_9BACT</name>
<feature type="signal peptide" evidence="5">
    <location>
        <begin position="1"/>
        <end position="23"/>
    </location>
</feature>
<evidence type="ECO:0000256" key="2">
    <source>
        <dbReference type="ARBA" id="ARBA00022723"/>
    </source>
</evidence>
<evidence type="ECO:0000256" key="4">
    <source>
        <dbReference type="ARBA" id="ARBA00022837"/>
    </source>
</evidence>
<evidence type="ECO:0000313" key="8">
    <source>
        <dbReference type="Proteomes" id="UP001597116"/>
    </source>
</evidence>
<dbReference type="GO" id="GO:0016787">
    <property type="term" value="F:hydrolase activity"/>
    <property type="evidence" value="ECO:0007669"/>
    <property type="project" value="UniProtKB-KW"/>
</dbReference>
<proteinExistence type="inferred from homology"/>